<sequence>MVSSRLEQTLARADEELSLSWAVVAAVIGVLAVRLLLDGTASLEELLRLVGYTAAVVALAVDRVRQWSGTWFLWALLCVHFATLFGGLVSVALLVAAGGLAIVGVQHWRGELEL</sequence>
<comment type="caution">
    <text evidence="2">The sequence shown here is derived from an EMBL/GenBank/DDBJ whole genome shotgun (WGS) entry which is preliminary data.</text>
</comment>
<proteinExistence type="predicted"/>
<organism evidence="2 3">
    <name type="scientific">Natronolimnohabitans innermongolicus JCM 12255</name>
    <dbReference type="NCBI Taxonomy" id="1227499"/>
    <lineage>
        <taxon>Archaea</taxon>
        <taxon>Methanobacteriati</taxon>
        <taxon>Methanobacteriota</taxon>
        <taxon>Stenosarchaea group</taxon>
        <taxon>Halobacteria</taxon>
        <taxon>Halobacteriales</taxon>
        <taxon>Natrialbaceae</taxon>
        <taxon>Natronolimnohabitans</taxon>
    </lineage>
</organism>
<gene>
    <name evidence="2" type="ORF">C493_15473</name>
</gene>
<dbReference type="RefSeq" id="WP_007260359.1">
    <property type="nucleotide sequence ID" value="NZ_AOHZ01000074.1"/>
</dbReference>
<dbReference type="EMBL" id="AOHZ01000074">
    <property type="protein sequence ID" value="ELY52784.1"/>
    <property type="molecule type" value="Genomic_DNA"/>
</dbReference>
<reference evidence="2 3" key="1">
    <citation type="journal article" date="2014" name="PLoS Genet.">
        <title>Phylogenetically driven sequencing of extremely halophilic archaea reveals strategies for static and dynamic osmo-response.</title>
        <authorList>
            <person name="Becker E.A."/>
            <person name="Seitzer P.M."/>
            <person name="Tritt A."/>
            <person name="Larsen D."/>
            <person name="Krusor M."/>
            <person name="Yao A.I."/>
            <person name="Wu D."/>
            <person name="Madern D."/>
            <person name="Eisen J.A."/>
            <person name="Darling A.E."/>
            <person name="Facciotti M.T."/>
        </authorList>
    </citation>
    <scope>NUCLEOTIDE SEQUENCE [LARGE SCALE GENOMIC DNA]</scope>
    <source>
        <strain evidence="2 3">JCM 12255</strain>
    </source>
</reference>
<name>L9WTH8_9EURY</name>
<feature type="transmembrane region" description="Helical" evidence="1">
    <location>
        <begin position="20"/>
        <end position="37"/>
    </location>
</feature>
<accession>L9WTH8</accession>
<dbReference type="AlphaFoldDB" id="L9WTH8"/>
<keyword evidence="1" id="KW-0812">Transmembrane</keyword>
<dbReference type="Proteomes" id="UP000011602">
    <property type="component" value="Unassembled WGS sequence"/>
</dbReference>
<keyword evidence="3" id="KW-1185">Reference proteome</keyword>
<keyword evidence="1" id="KW-0472">Membrane</keyword>
<dbReference type="eggNOG" id="ENOG502N63K">
    <property type="taxonomic scope" value="Archaea"/>
</dbReference>
<evidence type="ECO:0000313" key="2">
    <source>
        <dbReference type="EMBL" id="ELY52784.1"/>
    </source>
</evidence>
<protein>
    <submittedName>
        <fullName evidence="2">Uncharacterized protein</fullName>
    </submittedName>
</protein>
<keyword evidence="1" id="KW-1133">Transmembrane helix</keyword>
<feature type="transmembrane region" description="Helical" evidence="1">
    <location>
        <begin position="71"/>
        <end position="104"/>
    </location>
</feature>
<evidence type="ECO:0000256" key="1">
    <source>
        <dbReference type="SAM" id="Phobius"/>
    </source>
</evidence>
<evidence type="ECO:0000313" key="3">
    <source>
        <dbReference type="Proteomes" id="UP000011602"/>
    </source>
</evidence>